<comment type="caution">
    <text evidence="1">The sequence shown here is derived from an EMBL/GenBank/DDBJ whole genome shotgun (WGS) entry which is preliminary data.</text>
</comment>
<evidence type="ECO:0000313" key="2">
    <source>
        <dbReference type="Proteomes" id="UP000076078"/>
    </source>
</evidence>
<dbReference type="Proteomes" id="UP000076078">
    <property type="component" value="Unassembled WGS sequence"/>
</dbReference>
<dbReference type="InParanoid" id="A0A151ZG25"/>
<evidence type="ECO:0000313" key="1">
    <source>
        <dbReference type="EMBL" id="KYQ92923.1"/>
    </source>
</evidence>
<evidence type="ECO:0008006" key="3">
    <source>
        <dbReference type="Google" id="ProtNLM"/>
    </source>
</evidence>
<dbReference type="EMBL" id="LODT01000028">
    <property type="protein sequence ID" value="KYQ92923.1"/>
    <property type="molecule type" value="Genomic_DNA"/>
</dbReference>
<protein>
    <recommendedName>
        <fullName evidence="3">F-box domain-containing protein</fullName>
    </recommendedName>
</protein>
<accession>A0A151ZG25</accession>
<dbReference type="AlphaFoldDB" id="A0A151ZG25"/>
<name>A0A151ZG25_TIELA</name>
<proteinExistence type="predicted"/>
<gene>
    <name evidence="1" type="ORF">DLAC_05517</name>
</gene>
<organism evidence="1 2">
    <name type="scientific">Tieghemostelium lacteum</name>
    <name type="common">Slime mold</name>
    <name type="synonym">Dictyostelium lacteum</name>
    <dbReference type="NCBI Taxonomy" id="361077"/>
    <lineage>
        <taxon>Eukaryota</taxon>
        <taxon>Amoebozoa</taxon>
        <taxon>Evosea</taxon>
        <taxon>Eumycetozoa</taxon>
        <taxon>Dictyostelia</taxon>
        <taxon>Dictyosteliales</taxon>
        <taxon>Raperosteliaceae</taxon>
        <taxon>Tieghemostelium</taxon>
    </lineage>
</organism>
<reference evidence="1 2" key="1">
    <citation type="submission" date="2015-12" db="EMBL/GenBank/DDBJ databases">
        <title>Dictyostelia acquired genes for synthesis and detection of signals that induce cell-type specialization by lateral gene transfer from prokaryotes.</title>
        <authorList>
            <person name="Gloeckner G."/>
            <person name="Schaap P."/>
        </authorList>
    </citation>
    <scope>NUCLEOTIDE SEQUENCE [LARGE SCALE GENOMIC DNA]</scope>
    <source>
        <strain evidence="1 2">TK</strain>
    </source>
</reference>
<keyword evidence="2" id="KW-1185">Reference proteome</keyword>
<sequence>MNTLTVVKLSDECIQYILEFYLNLYVSRFKYLSSVLGSVSLVCQRWNERILPKVTINHNVNITTVEDFETMIIFVRMGIRFKKDVCFNNFLTAGSTNMGLALHLFSKPIVRSTINTMVFGNPHYDRHPDNMVYENLRKLVISDKRSYAANYNIALPLRDIYPPSELIKHLDIVLTNTTENYQSMTNLINNLLNKYYCIDEIRIKVNSSKNDYIVRMLPLYPNILSKLLYLQIFHGVLHEESLYQIIHSPLCKLNALGLEMKTYHKDENDTQLYFSVFNWVENHKTIHNLSLVYPNYNISLKSIINLLSKNKVLKNLTLQYAMLEDQEEDYGLWSNDTLTTLSMEITELSFKYLNNIVTPLNALNRLTVRCWNSSIDLEVFKPTKPLTISMTLLYNAKTLERLLTDPQITFSKYIRDLTINCRKPPTFVEYMSIDAIEFGRVINLLNSKPNIDQLVIAFPNELFKTLVESIMNNITIRYLSLYFNNSKNMFEIYKSFHKLIQQNTLITLKISLKITRELKKLILENKVIKRIYAIDKDY</sequence>